<dbReference type="Pfam" id="PF00082">
    <property type="entry name" value="Peptidase_S8"/>
    <property type="match status" value="1"/>
</dbReference>
<evidence type="ECO:0000256" key="6">
    <source>
        <dbReference type="ARBA" id="ARBA00022801"/>
    </source>
</evidence>
<keyword evidence="5 9" id="KW-0645">Protease</keyword>
<keyword evidence="6 9" id="KW-0378">Hydrolase</keyword>
<dbReference type="PROSITE" id="PS00136">
    <property type="entry name" value="SUBTILASE_ASP"/>
    <property type="match status" value="1"/>
</dbReference>
<evidence type="ECO:0000256" key="4">
    <source>
        <dbReference type="ARBA" id="ARBA00022525"/>
    </source>
</evidence>
<dbReference type="PROSITE" id="PS00138">
    <property type="entry name" value="SUBTILASE_SER"/>
    <property type="match status" value="1"/>
</dbReference>
<dbReference type="InterPro" id="IPR034084">
    <property type="entry name" value="Thermitase-like_dom"/>
</dbReference>
<dbReference type="EMBL" id="JAUSUD010000002">
    <property type="protein sequence ID" value="MDQ0229321.1"/>
    <property type="molecule type" value="Genomic_DNA"/>
</dbReference>
<dbReference type="Proteomes" id="UP001234495">
    <property type="component" value="Unassembled WGS sequence"/>
</dbReference>
<dbReference type="InterPro" id="IPR054399">
    <property type="entry name" value="Fervidolysin-like_N_prodom"/>
</dbReference>
<feature type="domain" description="Fervidolysin-like N-terminal prodomain" evidence="12">
    <location>
        <begin position="25"/>
        <end position="99"/>
    </location>
</feature>
<feature type="active site" description="Charge relay system" evidence="9">
    <location>
        <position position="143"/>
    </location>
</feature>
<dbReference type="InterPro" id="IPR015500">
    <property type="entry name" value="Peptidase_S8_subtilisin-rel"/>
</dbReference>
<dbReference type="InterPro" id="IPR050131">
    <property type="entry name" value="Peptidase_S8_subtilisin-like"/>
</dbReference>
<sequence>MLVWLSISVAIVVILLTSFLISRNSTEDTAEEYKEKQLIVKFLDDTPLEKIDEIHKRMKCKMIEENKELGIHVIESKRNVKRMLKKYSKLSEIDFVEPNYIYKASVVPNDPYFSYQYAPQKMNTPAAWDVTQSNQSIKIAIIDTGVQLNHPDLQSKLLSGYDFVDRDNNPDDGNGHGTHVAGIAASVTNNLRGIAGIAPLASIIPVRVLDNSGNGLMSDIAAGIIYAANQGAQVINLSLGGPQGASTLQSAVNYAWNRGAVIVAAAGNDGVPTPTYPANYSNVIAVGSTDESDRKSNFSNYGRWVDVSAPGSNILSTYIGGRYAYLSGTSMASPQVAGVAALLASQGRGNAQIRTVIQNSSDPVQGTGTYWLYGRVNANRAVRY</sequence>
<dbReference type="RefSeq" id="WP_307336836.1">
    <property type="nucleotide sequence ID" value="NZ_JAUSUD010000002.1"/>
</dbReference>
<dbReference type="PROSITE" id="PS51892">
    <property type="entry name" value="SUBTILASE"/>
    <property type="match status" value="1"/>
</dbReference>
<evidence type="ECO:0000313" key="13">
    <source>
        <dbReference type="EMBL" id="MDQ0229321.1"/>
    </source>
</evidence>
<evidence type="ECO:0000256" key="2">
    <source>
        <dbReference type="ARBA" id="ARBA00004613"/>
    </source>
</evidence>
<evidence type="ECO:0000256" key="9">
    <source>
        <dbReference type="PROSITE-ProRule" id="PRU01240"/>
    </source>
</evidence>
<evidence type="ECO:0000259" key="12">
    <source>
        <dbReference type="Pfam" id="PF22148"/>
    </source>
</evidence>
<evidence type="ECO:0000259" key="11">
    <source>
        <dbReference type="Pfam" id="PF00082"/>
    </source>
</evidence>
<comment type="caution">
    <text evidence="13">The sequence shown here is derived from an EMBL/GenBank/DDBJ whole genome shotgun (WGS) entry which is preliminary data.</text>
</comment>
<comment type="similarity">
    <text evidence="3 9 10">Belongs to the peptidase S8 family.</text>
</comment>
<dbReference type="InterPro" id="IPR022398">
    <property type="entry name" value="Peptidase_S8_His-AS"/>
</dbReference>
<dbReference type="InterPro" id="IPR000209">
    <property type="entry name" value="Peptidase_S8/S53_dom"/>
</dbReference>
<dbReference type="CDD" id="cd07484">
    <property type="entry name" value="Peptidases_S8_Thermitase_like"/>
    <property type="match status" value="1"/>
</dbReference>
<dbReference type="InterPro" id="IPR023827">
    <property type="entry name" value="Peptidase_S8_Asp-AS"/>
</dbReference>
<evidence type="ECO:0000256" key="5">
    <source>
        <dbReference type="ARBA" id="ARBA00022670"/>
    </source>
</evidence>
<dbReference type="PROSITE" id="PS00137">
    <property type="entry name" value="SUBTILASE_HIS"/>
    <property type="match status" value="1"/>
</dbReference>
<dbReference type="PANTHER" id="PTHR43806">
    <property type="entry name" value="PEPTIDASE S8"/>
    <property type="match status" value="1"/>
</dbReference>
<evidence type="ECO:0000256" key="7">
    <source>
        <dbReference type="ARBA" id="ARBA00022825"/>
    </source>
</evidence>
<organism evidence="13 14">
    <name type="scientific">Metabacillus malikii</name>
    <dbReference type="NCBI Taxonomy" id="1504265"/>
    <lineage>
        <taxon>Bacteria</taxon>
        <taxon>Bacillati</taxon>
        <taxon>Bacillota</taxon>
        <taxon>Bacilli</taxon>
        <taxon>Bacillales</taxon>
        <taxon>Bacillaceae</taxon>
        <taxon>Metabacillus</taxon>
    </lineage>
</organism>
<evidence type="ECO:0000313" key="14">
    <source>
        <dbReference type="Proteomes" id="UP001234495"/>
    </source>
</evidence>
<evidence type="ECO:0000256" key="8">
    <source>
        <dbReference type="ARBA" id="ARBA00022837"/>
    </source>
</evidence>
<name>A0ABT9ZAP2_9BACI</name>
<feature type="active site" description="Charge relay system" evidence="9">
    <location>
        <position position="330"/>
    </location>
</feature>
<keyword evidence="14" id="KW-1185">Reference proteome</keyword>
<dbReference type="Pfam" id="PF22148">
    <property type="entry name" value="Fervidolysin_NPro-like"/>
    <property type="match status" value="1"/>
</dbReference>
<dbReference type="PANTHER" id="PTHR43806:SF11">
    <property type="entry name" value="CEREVISIN-RELATED"/>
    <property type="match status" value="1"/>
</dbReference>
<dbReference type="InterPro" id="IPR036852">
    <property type="entry name" value="Peptidase_S8/S53_dom_sf"/>
</dbReference>
<keyword evidence="8" id="KW-0106">Calcium</keyword>
<dbReference type="Gene3D" id="3.40.50.200">
    <property type="entry name" value="Peptidase S8/S53 domain"/>
    <property type="match status" value="1"/>
</dbReference>
<dbReference type="InterPro" id="IPR023828">
    <property type="entry name" value="Peptidase_S8_Ser-AS"/>
</dbReference>
<proteinExistence type="inferred from homology"/>
<evidence type="ECO:0000256" key="10">
    <source>
        <dbReference type="RuleBase" id="RU003355"/>
    </source>
</evidence>
<evidence type="ECO:0000256" key="3">
    <source>
        <dbReference type="ARBA" id="ARBA00011073"/>
    </source>
</evidence>
<accession>A0ABT9ZAP2</accession>
<dbReference type="PRINTS" id="PR00723">
    <property type="entry name" value="SUBTILISIN"/>
</dbReference>
<dbReference type="SUPFAM" id="SSF52743">
    <property type="entry name" value="Subtilisin-like"/>
    <property type="match status" value="1"/>
</dbReference>
<dbReference type="GO" id="GO:0016787">
    <property type="term" value="F:hydrolase activity"/>
    <property type="evidence" value="ECO:0007669"/>
    <property type="project" value="UniProtKB-KW"/>
</dbReference>
<reference evidence="13 14" key="1">
    <citation type="submission" date="2023-07" db="EMBL/GenBank/DDBJ databases">
        <title>Genomic Encyclopedia of Type Strains, Phase IV (KMG-IV): sequencing the most valuable type-strain genomes for metagenomic binning, comparative biology and taxonomic classification.</title>
        <authorList>
            <person name="Goeker M."/>
        </authorList>
    </citation>
    <scope>NUCLEOTIDE SEQUENCE [LARGE SCALE GENOMIC DNA]</scope>
    <source>
        <strain evidence="13 14">DSM 29005</strain>
    </source>
</reference>
<gene>
    <name evidence="13" type="ORF">J2S19_000572</name>
</gene>
<feature type="active site" description="Charge relay system" evidence="9">
    <location>
        <position position="176"/>
    </location>
</feature>
<keyword evidence="7 9" id="KW-0720">Serine protease</keyword>
<dbReference type="EC" id="3.4.21.66" evidence="13"/>
<comment type="subcellular location">
    <subcellularLocation>
        <location evidence="2">Secreted</location>
    </subcellularLocation>
</comment>
<feature type="domain" description="Peptidase S8/S53" evidence="11">
    <location>
        <begin position="135"/>
        <end position="368"/>
    </location>
</feature>
<keyword evidence="4" id="KW-0964">Secreted</keyword>
<protein>
    <submittedName>
        <fullName evidence="13">Thermitase</fullName>
        <ecNumber evidence="13">3.4.21.66</ecNumber>
    </submittedName>
</protein>
<comment type="cofactor">
    <cofactor evidence="1">
        <name>Ca(2+)</name>
        <dbReference type="ChEBI" id="CHEBI:29108"/>
    </cofactor>
</comment>
<evidence type="ECO:0000256" key="1">
    <source>
        <dbReference type="ARBA" id="ARBA00001913"/>
    </source>
</evidence>